<dbReference type="CDD" id="cd00082">
    <property type="entry name" value="HisKA"/>
    <property type="match status" value="1"/>
</dbReference>
<dbReference type="InterPro" id="IPR000700">
    <property type="entry name" value="PAS-assoc_C"/>
</dbReference>
<dbReference type="Gene3D" id="3.30.450.20">
    <property type="entry name" value="PAS domain"/>
    <property type="match status" value="1"/>
</dbReference>
<dbReference type="InterPro" id="IPR003661">
    <property type="entry name" value="HisK_dim/P_dom"/>
</dbReference>
<evidence type="ECO:0000259" key="11">
    <source>
        <dbReference type="PROSITE" id="PS50109"/>
    </source>
</evidence>
<dbReference type="InterPro" id="IPR035965">
    <property type="entry name" value="PAS-like_dom_sf"/>
</dbReference>
<dbReference type="InterPro" id="IPR000014">
    <property type="entry name" value="PAS"/>
</dbReference>
<keyword evidence="5" id="KW-0547">Nucleotide-binding</keyword>
<evidence type="ECO:0000259" key="13">
    <source>
        <dbReference type="PROSITE" id="PS50112"/>
    </source>
</evidence>
<feature type="domain" description="PAS" evidence="13">
    <location>
        <begin position="120"/>
        <end position="176"/>
    </location>
</feature>
<dbReference type="GO" id="GO:0000155">
    <property type="term" value="F:phosphorelay sensor kinase activity"/>
    <property type="evidence" value="ECO:0007669"/>
    <property type="project" value="InterPro"/>
</dbReference>
<dbReference type="InterPro" id="IPR005467">
    <property type="entry name" value="His_kinase_dom"/>
</dbReference>
<keyword evidence="10" id="KW-0812">Transmembrane</keyword>
<protein>
    <recommendedName>
        <fullName evidence="2">histidine kinase</fullName>
        <ecNumber evidence="2">2.7.13.3</ecNumber>
    </recommendedName>
</protein>
<dbReference type="SUPFAM" id="SSF55785">
    <property type="entry name" value="PYP-like sensor domain (PAS domain)"/>
    <property type="match status" value="1"/>
</dbReference>
<dbReference type="RefSeq" id="WP_207688886.1">
    <property type="nucleotide sequence ID" value="NZ_CP061799.1"/>
</dbReference>
<feature type="domain" description="PAC" evidence="14">
    <location>
        <begin position="193"/>
        <end position="245"/>
    </location>
</feature>
<dbReference type="InterPro" id="IPR011006">
    <property type="entry name" value="CheY-like_superfamily"/>
</dbReference>
<dbReference type="Gene3D" id="3.30.565.10">
    <property type="entry name" value="Histidine kinase-like ATPase, C-terminal domain"/>
    <property type="match status" value="1"/>
</dbReference>
<dbReference type="PRINTS" id="PR00344">
    <property type="entry name" value="BCTRLSENSOR"/>
</dbReference>
<dbReference type="SMART" id="SM00388">
    <property type="entry name" value="HisKA"/>
    <property type="match status" value="1"/>
</dbReference>
<evidence type="ECO:0000256" key="9">
    <source>
        <dbReference type="PROSITE-ProRule" id="PRU00169"/>
    </source>
</evidence>
<evidence type="ECO:0000256" key="10">
    <source>
        <dbReference type="SAM" id="Phobius"/>
    </source>
</evidence>
<evidence type="ECO:0000259" key="14">
    <source>
        <dbReference type="PROSITE" id="PS50113"/>
    </source>
</evidence>
<name>A0A975GJ36_9BACT</name>
<dbReference type="PROSITE" id="PS50113">
    <property type="entry name" value="PAC"/>
    <property type="match status" value="1"/>
</dbReference>
<evidence type="ECO:0000256" key="6">
    <source>
        <dbReference type="ARBA" id="ARBA00022777"/>
    </source>
</evidence>
<evidence type="ECO:0000313" key="15">
    <source>
        <dbReference type="EMBL" id="QTA83039.1"/>
    </source>
</evidence>
<dbReference type="PANTHER" id="PTHR43065:SF46">
    <property type="entry name" value="C4-DICARBOXYLATE TRANSPORT SENSOR PROTEIN DCTB"/>
    <property type="match status" value="1"/>
</dbReference>
<dbReference type="GO" id="GO:0005524">
    <property type="term" value="F:ATP binding"/>
    <property type="evidence" value="ECO:0007669"/>
    <property type="project" value="UniProtKB-KW"/>
</dbReference>
<keyword evidence="4" id="KW-0808">Transferase</keyword>
<dbReference type="SUPFAM" id="SSF47384">
    <property type="entry name" value="Homodimeric domain of signal transducing histidine kinase"/>
    <property type="match status" value="1"/>
</dbReference>
<keyword evidence="3 9" id="KW-0597">Phosphoprotein</keyword>
<dbReference type="CDD" id="cd17546">
    <property type="entry name" value="REC_hyHK_CKI1_RcsC-like"/>
    <property type="match status" value="1"/>
</dbReference>
<feature type="modified residue" description="4-aspartylphosphate" evidence="9">
    <location>
        <position position="550"/>
    </location>
</feature>
<evidence type="ECO:0000256" key="2">
    <source>
        <dbReference type="ARBA" id="ARBA00012438"/>
    </source>
</evidence>
<organism evidence="15 16">
    <name type="scientific">Desulfonema limicola</name>
    <dbReference type="NCBI Taxonomy" id="45656"/>
    <lineage>
        <taxon>Bacteria</taxon>
        <taxon>Pseudomonadati</taxon>
        <taxon>Thermodesulfobacteriota</taxon>
        <taxon>Desulfobacteria</taxon>
        <taxon>Desulfobacterales</taxon>
        <taxon>Desulfococcaceae</taxon>
        <taxon>Desulfonema</taxon>
    </lineage>
</organism>
<feature type="domain" description="Response regulatory" evidence="12">
    <location>
        <begin position="499"/>
        <end position="615"/>
    </location>
</feature>
<sequence length="617" mass="69309">MDIVQKKYNFFFEKEDWQKIILIMSSLIIALFLIYYFHVKLKTSAVFTHFFYIPIIIASLWREKIGHLAALFLGMALILSHIFFETGLSLEDDIIRAAIFLSVSIAVGYQQGLTIKARETKMRLDDIVNSSNDAIIGESLEGIIQTWNLGAEKIFKYSAKEIIGQHISVLVPHERSCEYPDIIGKIKKNQRVERYETVRLRKDGKLINVSITVSPVKNSSGEITGASIITRDITQKKILEEQFFQAQKRQAIGTLAGGIAHDFNNILMPIIGYAEITADCLPKDSPVRENLRQILISAERAKDLVCQILTFTRENKQEKMVMKAQYVIKEALKLIRATLPSTIKIHHYIDNNCGPVLGNPTHIHQIVMNLCTNAFHAMQENGGIIEVSLKETDVKKDQILTLEPGKYILLTVSDTGHGINPSIIEKIFEPYFTTKEHGRGTGLGLAVVQGIVKGSDGEITVKSETGKGSIFNIYLPRVFEQENSLKSDLKKAYPEGSERILIVDDEPQVAMVQEQMLKNIGYKVTAVSSSIEALNIFRKNPEIFDLVITDQSMPDIQGIQLAKNIIQIRPDIPIILCTGFSNAVNETTAKDMGINGFIKKPFSKMEIAETIRQVLEK</sequence>
<dbReference type="Proteomes" id="UP000663720">
    <property type="component" value="Chromosome"/>
</dbReference>
<reference evidence="15" key="1">
    <citation type="journal article" date="2021" name="Microb. Physiol.">
        <title>Proteogenomic Insights into the Physiology of Marine, Sulfate-Reducing, Filamentous Desulfonema limicola and Desulfonema magnum.</title>
        <authorList>
            <person name="Schnaars V."/>
            <person name="Wohlbrand L."/>
            <person name="Scheve S."/>
            <person name="Hinrichs C."/>
            <person name="Reinhardt R."/>
            <person name="Rabus R."/>
        </authorList>
    </citation>
    <scope>NUCLEOTIDE SEQUENCE</scope>
    <source>
        <strain evidence="15">5ac10</strain>
    </source>
</reference>
<evidence type="ECO:0000256" key="3">
    <source>
        <dbReference type="ARBA" id="ARBA00022553"/>
    </source>
</evidence>
<dbReference type="InterPro" id="IPR003594">
    <property type="entry name" value="HATPase_dom"/>
</dbReference>
<evidence type="ECO:0000256" key="4">
    <source>
        <dbReference type="ARBA" id="ARBA00022679"/>
    </source>
</evidence>
<feature type="transmembrane region" description="Helical" evidence="10">
    <location>
        <begin position="44"/>
        <end position="61"/>
    </location>
</feature>
<gene>
    <name evidence="15" type="ORF">dnl_54320</name>
</gene>
<dbReference type="Pfam" id="PF00072">
    <property type="entry name" value="Response_reg"/>
    <property type="match status" value="1"/>
</dbReference>
<proteinExistence type="predicted"/>
<dbReference type="Pfam" id="PF00512">
    <property type="entry name" value="HisKA"/>
    <property type="match status" value="1"/>
</dbReference>
<evidence type="ECO:0000256" key="5">
    <source>
        <dbReference type="ARBA" id="ARBA00022741"/>
    </source>
</evidence>
<keyword evidence="10" id="KW-1133">Transmembrane helix</keyword>
<keyword evidence="7" id="KW-0067">ATP-binding</keyword>
<dbReference type="InterPro" id="IPR004358">
    <property type="entry name" value="Sig_transdc_His_kin-like_C"/>
</dbReference>
<dbReference type="SMART" id="SM00448">
    <property type="entry name" value="REC"/>
    <property type="match status" value="1"/>
</dbReference>
<dbReference type="PROSITE" id="PS50109">
    <property type="entry name" value="HIS_KIN"/>
    <property type="match status" value="1"/>
</dbReference>
<evidence type="ECO:0000256" key="8">
    <source>
        <dbReference type="ARBA" id="ARBA00023012"/>
    </source>
</evidence>
<accession>A0A975GJ36</accession>
<keyword evidence="8" id="KW-0902">Two-component regulatory system</keyword>
<dbReference type="EC" id="2.7.13.3" evidence="2"/>
<dbReference type="InterPro" id="IPR036890">
    <property type="entry name" value="HATPase_C_sf"/>
</dbReference>
<evidence type="ECO:0000256" key="7">
    <source>
        <dbReference type="ARBA" id="ARBA00022840"/>
    </source>
</evidence>
<dbReference type="NCBIfam" id="TIGR00229">
    <property type="entry name" value="sensory_box"/>
    <property type="match status" value="1"/>
</dbReference>
<dbReference type="Pfam" id="PF02518">
    <property type="entry name" value="HATPase_c"/>
    <property type="match status" value="1"/>
</dbReference>
<dbReference type="Gene3D" id="3.40.50.2300">
    <property type="match status" value="1"/>
</dbReference>
<feature type="transmembrane region" description="Helical" evidence="10">
    <location>
        <begin position="20"/>
        <end position="38"/>
    </location>
</feature>
<feature type="transmembrane region" description="Helical" evidence="10">
    <location>
        <begin position="68"/>
        <end position="88"/>
    </location>
</feature>
<dbReference type="PROSITE" id="PS50112">
    <property type="entry name" value="PAS"/>
    <property type="match status" value="1"/>
</dbReference>
<keyword evidence="10" id="KW-0472">Membrane</keyword>
<dbReference type="SUPFAM" id="SSF55874">
    <property type="entry name" value="ATPase domain of HSP90 chaperone/DNA topoisomerase II/histidine kinase"/>
    <property type="match status" value="1"/>
</dbReference>
<dbReference type="Pfam" id="PF13426">
    <property type="entry name" value="PAS_9"/>
    <property type="match status" value="1"/>
</dbReference>
<dbReference type="Gene3D" id="1.10.287.130">
    <property type="match status" value="1"/>
</dbReference>
<dbReference type="EMBL" id="CP061799">
    <property type="protein sequence ID" value="QTA83039.1"/>
    <property type="molecule type" value="Genomic_DNA"/>
</dbReference>
<dbReference type="CDD" id="cd00130">
    <property type="entry name" value="PAS"/>
    <property type="match status" value="1"/>
</dbReference>
<dbReference type="PROSITE" id="PS50110">
    <property type="entry name" value="RESPONSE_REGULATORY"/>
    <property type="match status" value="1"/>
</dbReference>
<evidence type="ECO:0000259" key="12">
    <source>
        <dbReference type="PROSITE" id="PS50110"/>
    </source>
</evidence>
<dbReference type="AlphaFoldDB" id="A0A975GJ36"/>
<keyword evidence="6 15" id="KW-0418">Kinase</keyword>
<dbReference type="InterPro" id="IPR001789">
    <property type="entry name" value="Sig_transdc_resp-reg_receiver"/>
</dbReference>
<keyword evidence="16" id="KW-1185">Reference proteome</keyword>
<comment type="catalytic activity">
    <reaction evidence="1">
        <text>ATP + protein L-histidine = ADP + protein N-phospho-L-histidine.</text>
        <dbReference type="EC" id="2.7.13.3"/>
    </reaction>
</comment>
<feature type="domain" description="Histidine kinase" evidence="11">
    <location>
        <begin position="258"/>
        <end position="479"/>
    </location>
</feature>
<dbReference type="KEGG" id="dli:dnl_54320"/>
<dbReference type="PANTHER" id="PTHR43065">
    <property type="entry name" value="SENSOR HISTIDINE KINASE"/>
    <property type="match status" value="1"/>
</dbReference>
<dbReference type="SMART" id="SM00091">
    <property type="entry name" value="PAS"/>
    <property type="match status" value="1"/>
</dbReference>
<dbReference type="SMART" id="SM00387">
    <property type="entry name" value="HATPase_c"/>
    <property type="match status" value="1"/>
</dbReference>
<evidence type="ECO:0000313" key="16">
    <source>
        <dbReference type="Proteomes" id="UP000663720"/>
    </source>
</evidence>
<dbReference type="SUPFAM" id="SSF52172">
    <property type="entry name" value="CheY-like"/>
    <property type="match status" value="1"/>
</dbReference>
<evidence type="ECO:0000256" key="1">
    <source>
        <dbReference type="ARBA" id="ARBA00000085"/>
    </source>
</evidence>
<dbReference type="InterPro" id="IPR036097">
    <property type="entry name" value="HisK_dim/P_sf"/>
</dbReference>